<dbReference type="InterPro" id="IPR000182">
    <property type="entry name" value="GNAT_dom"/>
</dbReference>
<evidence type="ECO:0000259" key="3">
    <source>
        <dbReference type="PROSITE" id="PS51186"/>
    </source>
</evidence>
<evidence type="ECO:0000313" key="5">
    <source>
        <dbReference type="Proteomes" id="UP000541810"/>
    </source>
</evidence>
<dbReference type="RefSeq" id="WP_221435516.1">
    <property type="nucleotide sequence ID" value="NZ_JACHGY010000001.1"/>
</dbReference>
<dbReference type="Pfam" id="PF00583">
    <property type="entry name" value="Acetyltransf_1"/>
    <property type="match status" value="1"/>
</dbReference>
<dbReference type="Proteomes" id="UP000541810">
    <property type="component" value="Unassembled WGS sequence"/>
</dbReference>
<feature type="domain" description="N-acetyltransferase" evidence="3">
    <location>
        <begin position="2"/>
        <end position="153"/>
    </location>
</feature>
<gene>
    <name evidence="4" type="ORF">HNQ40_002422</name>
</gene>
<protein>
    <submittedName>
        <fullName evidence="4">Putative acetyltransferase</fullName>
        <ecNumber evidence="4">2.3.1.-</ecNumber>
    </submittedName>
</protein>
<dbReference type="EC" id="2.3.1.-" evidence="4"/>
<keyword evidence="2 4" id="KW-0012">Acyltransferase</keyword>
<proteinExistence type="predicted"/>
<dbReference type="InterPro" id="IPR050832">
    <property type="entry name" value="Bact_Acetyltransf"/>
</dbReference>
<keyword evidence="1 4" id="KW-0808">Transferase</keyword>
<dbReference type="InterPro" id="IPR016181">
    <property type="entry name" value="Acyl_CoA_acyltransferase"/>
</dbReference>
<keyword evidence="5" id="KW-1185">Reference proteome</keyword>
<name>A0A7X0H7C1_9BACT</name>
<dbReference type="SUPFAM" id="SSF55729">
    <property type="entry name" value="Acyl-CoA N-acyltransferases (Nat)"/>
    <property type="match status" value="1"/>
</dbReference>
<dbReference type="Gene3D" id="3.40.630.30">
    <property type="match status" value="1"/>
</dbReference>
<dbReference type="GO" id="GO:0016747">
    <property type="term" value="F:acyltransferase activity, transferring groups other than amino-acyl groups"/>
    <property type="evidence" value="ECO:0007669"/>
    <property type="project" value="InterPro"/>
</dbReference>
<dbReference type="PROSITE" id="PS51186">
    <property type="entry name" value="GNAT"/>
    <property type="match status" value="1"/>
</dbReference>
<dbReference type="PANTHER" id="PTHR43877">
    <property type="entry name" value="AMINOALKYLPHOSPHONATE N-ACETYLTRANSFERASE-RELATED-RELATED"/>
    <property type="match status" value="1"/>
</dbReference>
<evidence type="ECO:0000313" key="4">
    <source>
        <dbReference type="EMBL" id="MBB6430616.1"/>
    </source>
</evidence>
<evidence type="ECO:0000256" key="1">
    <source>
        <dbReference type="ARBA" id="ARBA00022679"/>
    </source>
</evidence>
<organism evidence="4 5">
    <name type="scientific">Algisphaera agarilytica</name>
    <dbReference type="NCBI Taxonomy" id="1385975"/>
    <lineage>
        <taxon>Bacteria</taxon>
        <taxon>Pseudomonadati</taxon>
        <taxon>Planctomycetota</taxon>
        <taxon>Phycisphaerae</taxon>
        <taxon>Phycisphaerales</taxon>
        <taxon>Phycisphaeraceae</taxon>
        <taxon>Algisphaera</taxon>
    </lineage>
</organism>
<dbReference type="PANTHER" id="PTHR43877:SF5">
    <property type="entry name" value="BLL8307 PROTEIN"/>
    <property type="match status" value="1"/>
</dbReference>
<sequence>MPQLRPADLDDPRVLSMLRDHVSRAITETARGCAHALDAEALRTPDIALWSIWEGETLLGLGALKRLSADHGELKSMYTAPTTRRSGVGSTLLQHLIAEAKAAGMTRLSLETGSWPYFDAARAFYRRHGFEECSAFGGYEPGDHSVFMTMRLSPPE</sequence>
<dbReference type="AlphaFoldDB" id="A0A7X0H7C1"/>
<reference evidence="4 5" key="1">
    <citation type="submission" date="2020-08" db="EMBL/GenBank/DDBJ databases">
        <title>Genomic Encyclopedia of Type Strains, Phase IV (KMG-IV): sequencing the most valuable type-strain genomes for metagenomic binning, comparative biology and taxonomic classification.</title>
        <authorList>
            <person name="Goeker M."/>
        </authorList>
    </citation>
    <scope>NUCLEOTIDE SEQUENCE [LARGE SCALE GENOMIC DNA]</scope>
    <source>
        <strain evidence="4 5">DSM 103725</strain>
    </source>
</reference>
<dbReference type="EMBL" id="JACHGY010000001">
    <property type="protein sequence ID" value="MBB6430616.1"/>
    <property type="molecule type" value="Genomic_DNA"/>
</dbReference>
<accession>A0A7X0H7C1</accession>
<dbReference type="CDD" id="cd04301">
    <property type="entry name" value="NAT_SF"/>
    <property type="match status" value="1"/>
</dbReference>
<evidence type="ECO:0000256" key="2">
    <source>
        <dbReference type="ARBA" id="ARBA00023315"/>
    </source>
</evidence>
<comment type="caution">
    <text evidence="4">The sequence shown here is derived from an EMBL/GenBank/DDBJ whole genome shotgun (WGS) entry which is preliminary data.</text>
</comment>